<feature type="compositionally biased region" description="Polar residues" evidence="1">
    <location>
        <begin position="704"/>
        <end position="725"/>
    </location>
</feature>
<feature type="region of interest" description="Disordered" evidence="1">
    <location>
        <begin position="620"/>
        <end position="660"/>
    </location>
</feature>
<organism evidence="2 3">
    <name type="scientific">Melanomma pulvis-pyrius CBS 109.77</name>
    <dbReference type="NCBI Taxonomy" id="1314802"/>
    <lineage>
        <taxon>Eukaryota</taxon>
        <taxon>Fungi</taxon>
        <taxon>Dikarya</taxon>
        <taxon>Ascomycota</taxon>
        <taxon>Pezizomycotina</taxon>
        <taxon>Dothideomycetes</taxon>
        <taxon>Pleosporomycetidae</taxon>
        <taxon>Pleosporales</taxon>
        <taxon>Melanommataceae</taxon>
        <taxon>Melanomma</taxon>
    </lineage>
</organism>
<keyword evidence="3" id="KW-1185">Reference proteome</keyword>
<feature type="region of interest" description="Disordered" evidence="1">
    <location>
        <begin position="110"/>
        <end position="174"/>
    </location>
</feature>
<feature type="compositionally biased region" description="Basic and acidic residues" evidence="1">
    <location>
        <begin position="154"/>
        <end position="174"/>
    </location>
</feature>
<feature type="compositionally biased region" description="Basic and acidic residues" evidence="1">
    <location>
        <begin position="351"/>
        <end position="366"/>
    </location>
</feature>
<dbReference type="EMBL" id="MU001785">
    <property type="protein sequence ID" value="KAF2798367.1"/>
    <property type="molecule type" value="Genomic_DNA"/>
</dbReference>
<feature type="region of interest" description="Disordered" evidence="1">
    <location>
        <begin position="347"/>
        <end position="367"/>
    </location>
</feature>
<feature type="compositionally biased region" description="Basic residues" evidence="1">
    <location>
        <begin position="691"/>
        <end position="701"/>
    </location>
</feature>
<gene>
    <name evidence="2" type="ORF">K505DRAFT_108776</name>
</gene>
<feature type="compositionally biased region" description="Polar residues" evidence="1">
    <location>
        <begin position="110"/>
        <end position="119"/>
    </location>
</feature>
<feature type="compositionally biased region" description="Low complexity" evidence="1">
    <location>
        <begin position="531"/>
        <end position="543"/>
    </location>
</feature>
<feature type="region of interest" description="Disordered" evidence="1">
    <location>
        <begin position="523"/>
        <end position="600"/>
    </location>
</feature>
<reference evidence="2" key="1">
    <citation type="journal article" date="2020" name="Stud. Mycol.">
        <title>101 Dothideomycetes genomes: a test case for predicting lifestyles and emergence of pathogens.</title>
        <authorList>
            <person name="Haridas S."/>
            <person name="Albert R."/>
            <person name="Binder M."/>
            <person name="Bloem J."/>
            <person name="Labutti K."/>
            <person name="Salamov A."/>
            <person name="Andreopoulos B."/>
            <person name="Baker S."/>
            <person name="Barry K."/>
            <person name="Bills G."/>
            <person name="Bluhm B."/>
            <person name="Cannon C."/>
            <person name="Castanera R."/>
            <person name="Culley D."/>
            <person name="Daum C."/>
            <person name="Ezra D."/>
            <person name="Gonzalez J."/>
            <person name="Henrissat B."/>
            <person name="Kuo A."/>
            <person name="Liang C."/>
            <person name="Lipzen A."/>
            <person name="Lutzoni F."/>
            <person name="Magnuson J."/>
            <person name="Mondo S."/>
            <person name="Nolan M."/>
            <person name="Ohm R."/>
            <person name="Pangilinan J."/>
            <person name="Park H.-J."/>
            <person name="Ramirez L."/>
            <person name="Alfaro M."/>
            <person name="Sun H."/>
            <person name="Tritt A."/>
            <person name="Yoshinaga Y."/>
            <person name="Zwiers L.-H."/>
            <person name="Turgeon B."/>
            <person name="Goodwin S."/>
            <person name="Spatafora J."/>
            <person name="Crous P."/>
            <person name="Grigoriev I."/>
        </authorList>
    </citation>
    <scope>NUCLEOTIDE SEQUENCE</scope>
    <source>
        <strain evidence="2">CBS 109.77</strain>
    </source>
</reference>
<dbReference type="OrthoDB" id="3903267at2759"/>
<feature type="region of interest" description="Disordered" evidence="1">
    <location>
        <begin position="1"/>
        <end position="53"/>
    </location>
</feature>
<dbReference type="Proteomes" id="UP000799757">
    <property type="component" value="Unassembled WGS sequence"/>
</dbReference>
<name>A0A6A6XS22_9PLEO</name>
<dbReference type="AlphaFoldDB" id="A0A6A6XS22"/>
<feature type="compositionally biased region" description="Polar residues" evidence="1">
    <location>
        <begin position="626"/>
        <end position="658"/>
    </location>
</feature>
<evidence type="ECO:0000256" key="1">
    <source>
        <dbReference type="SAM" id="MobiDB-lite"/>
    </source>
</evidence>
<feature type="compositionally biased region" description="Polar residues" evidence="1">
    <location>
        <begin position="38"/>
        <end position="53"/>
    </location>
</feature>
<evidence type="ECO:0000313" key="2">
    <source>
        <dbReference type="EMBL" id="KAF2798367.1"/>
    </source>
</evidence>
<proteinExistence type="predicted"/>
<protein>
    <submittedName>
        <fullName evidence="2">Uncharacterized protein</fullName>
    </submittedName>
</protein>
<feature type="compositionally biased region" description="Polar residues" evidence="1">
    <location>
        <begin position="569"/>
        <end position="578"/>
    </location>
</feature>
<sequence>MKTGAKTKAVSQHKGGSKPNAATKLGGVKTPKTKANLKTKTNSQTTNGQDSTINISNRLLDGNFSTGFPFSPYSIQDDFNYNGAGQTGFYNTELGQFTGLPTYGEHAMVPTQNPYSNDGSRGMNHLDSNEQYGNSRLHGDFKGYGTPARSSSPADDHSDGEHVDAIRHSDDSSIDIIKDEDHERDGFPNDSASEYEEVCATSKMKKDGAPRKPRLPRAKLLKWSDNDWKQVILGIVWACGEAHVNIPFGQAAQFVKPSCTAGALQQAILKLRQKLNSEGAQIPTLKMAWTRNKAQSLTNVTQGFGSRPMMAKRKPTTTQHAQTKLVTIRRAYVEEARSELPYPYSFYPQESDYRSEDGRPQDEAIRDPNAMPQFRNIFIPGQSQDHTSSSSAFVSPQLSVASVMSLLRHQQNQMSGFDPNYPQSRLSLNNPSIESFGATSNIASNGGSFPTFNSPRGGMSLQPLHTISHPGFNDMSPPAVGALSSQKVNGLPSHGHCGLYGQNFGGLSGQDPDGLSYQELGIRSRHGSDGQSSRQESSRQSSEALGSHDSHMYSGYSRQGYDGQYDPMLNNQFGVQSNEKPDGQFNHGFGGHSSQEFGDYSSDVLGSQVNQEFDDYPSLGIGGQVGQASSNQFGQGFSTQPRHAYSGQTNTASDNPTRQPFAGLASRIHGVPPRPEVNLEACQERFTRPQLRQHHPFRPHHSVPVSSTQNNYFEHQPSNDTAPSQ</sequence>
<feature type="region of interest" description="Disordered" evidence="1">
    <location>
        <begin position="685"/>
        <end position="725"/>
    </location>
</feature>
<evidence type="ECO:0000313" key="3">
    <source>
        <dbReference type="Proteomes" id="UP000799757"/>
    </source>
</evidence>
<accession>A0A6A6XS22</accession>